<name>A0A369TGL2_9RHOB</name>
<dbReference type="SUPFAM" id="SSF55729">
    <property type="entry name" value="Acyl-CoA N-acyltransferases (Nat)"/>
    <property type="match status" value="1"/>
</dbReference>
<keyword evidence="2" id="KW-0808">Transferase</keyword>
<dbReference type="Gene3D" id="3.40.630.30">
    <property type="match status" value="1"/>
</dbReference>
<dbReference type="InterPro" id="IPR016181">
    <property type="entry name" value="Acyl_CoA_acyltransferase"/>
</dbReference>
<feature type="domain" description="BioF2-like acetyltransferase" evidence="1">
    <location>
        <begin position="115"/>
        <end position="245"/>
    </location>
</feature>
<dbReference type="OrthoDB" id="7375995at2"/>
<accession>A0A369TGL2</accession>
<dbReference type="GO" id="GO:0016740">
    <property type="term" value="F:transferase activity"/>
    <property type="evidence" value="ECO:0007669"/>
    <property type="project" value="UniProtKB-KW"/>
</dbReference>
<evidence type="ECO:0000313" key="3">
    <source>
        <dbReference type="Proteomes" id="UP000253977"/>
    </source>
</evidence>
<dbReference type="RefSeq" id="WP_114512733.1">
    <property type="nucleotide sequence ID" value="NZ_QPMK01000023.1"/>
</dbReference>
<dbReference type="EMBL" id="QPMK01000023">
    <property type="protein sequence ID" value="RDD64380.1"/>
    <property type="molecule type" value="Genomic_DNA"/>
</dbReference>
<evidence type="ECO:0000259" key="1">
    <source>
        <dbReference type="Pfam" id="PF13480"/>
    </source>
</evidence>
<evidence type="ECO:0000313" key="2">
    <source>
        <dbReference type="EMBL" id="RDD64380.1"/>
    </source>
</evidence>
<comment type="caution">
    <text evidence="2">The sequence shown here is derived from an EMBL/GenBank/DDBJ whole genome shotgun (WGS) entry which is preliminary data.</text>
</comment>
<protein>
    <submittedName>
        <fullName evidence="2">GNAT family N-acetyltransferase</fullName>
    </submittedName>
</protein>
<dbReference type="AlphaFoldDB" id="A0A369TGL2"/>
<reference evidence="2 3" key="1">
    <citation type="submission" date="2018-07" db="EMBL/GenBank/DDBJ databases">
        <title>Thalassococcus profundi sp. nov., a marine bacterium isolated from deep seawater of Okinawa Trough.</title>
        <authorList>
            <person name="Yu M."/>
        </authorList>
    </citation>
    <scope>NUCLEOTIDE SEQUENCE [LARGE SCALE GENOMIC DNA]</scope>
    <source>
        <strain evidence="2 3">WRAS1</strain>
    </source>
</reference>
<dbReference type="Pfam" id="PF13480">
    <property type="entry name" value="Acetyltransf_6"/>
    <property type="match status" value="1"/>
</dbReference>
<dbReference type="InterPro" id="IPR038740">
    <property type="entry name" value="BioF2-like_GNAT_dom"/>
</dbReference>
<proteinExistence type="predicted"/>
<organism evidence="2 3">
    <name type="scientific">Thalassococcus profundi</name>
    <dbReference type="NCBI Taxonomy" id="2282382"/>
    <lineage>
        <taxon>Bacteria</taxon>
        <taxon>Pseudomonadati</taxon>
        <taxon>Pseudomonadota</taxon>
        <taxon>Alphaproteobacteria</taxon>
        <taxon>Rhodobacterales</taxon>
        <taxon>Roseobacteraceae</taxon>
        <taxon>Thalassococcus</taxon>
    </lineage>
</organism>
<keyword evidence="3" id="KW-1185">Reference proteome</keyword>
<gene>
    <name evidence="2" type="ORF">DU478_20505</name>
</gene>
<dbReference type="Proteomes" id="UP000253977">
    <property type="component" value="Unassembled WGS sequence"/>
</dbReference>
<sequence>MTGAEPGYLSPAFGQSYGDFGTPVRLPASGLQLLRRPLGPDSWDYIGPYPYAMCTDWSALDQDLSTLAIPGAVSLTFVADPFATGTVQKATRGWDLCRPFKTHYVADLTADWRRSRPKEMRRIARRALETHEMEIVADPAALAGTLWDLYQTTVARHRVRGLQALSPATVAKQLAVPGGLLMTARDGAGLAGAMLSFCHGATANLHLMFLDPRAHRQNTSYALIHATLEALEARGLTHANLGGAAGHDDAARDGLARFKAGWTTQTRSALICGKVLDAARYDTLAGDAGPGGFFPAYRAPGAAFADGGDPVPD</sequence>